<evidence type="ECO:0000313" key="1">
    <source>
        <dbReference type="EMBL" id="QJB00580.1"/>
    </source>
</evidence>
<name>A0A6M3M362_9ZZZZ</name>
<sequence>MPKLTKEHAKEVLINRLDNLKDTISNVHDFAERYEIVYDVHTSLLDFTVCIDDIIGAIEEGCDSVETNQ</sequence>
<organism evidence="1">
    <name type="scientific">viral metagenome</name>
    <dbReference type="NCBI Taxonomy" id="1070528"/>
    <lineage>
        <taxon>unclassified sequences</taxon>
        <taxon>metagenomes</taxon>
        <taxon>organismal metagenomes</taxon>
    </lineage>
</organism>
<reference evidence="1" key="1">
    <citation type="submission" date="2020-03" db="EMBL/GenBank/DDBJ databases">
        <title>The deep terrestrial virosphere.</title>
        <authorList>
            <person name="Holmfeldt K."/>
            <person name="Nilsson E."/>
            <person name="Simone D."/>
            <person name="Lopez-Fernandez M."/>
            <person name="Wu X."/>
            <person name="de Brujin I."/>
            <person name="Lundin D."/>
            <person name="Andersson A."/>
            <person name="Bertilsson S."/>
            <person name="Dopson M."/>
        </authorList>
    </citation>
    <scope>NUCLEOTIDE SEQUENCE</scope>
    <source>
        <strain evidence="1">MM171A00411</strain>
        <strain evidence="2">MM171B00292</strain>
    </source>
</reference>
<accession>A0A6M3M362</accession>
<proteinExistence type="predicted"/>
<evidence type="ECO:0000313" key="2">
    <source>
        <dbReference type="EMBL" id="QJB04404.1"/>
    </source>
</evidence>
<dbReference type="EMBL" id="MT143882">
    <property type="protein sequence ID" value="QJB04404.1"/>
    <property type="molecule type" value="Genomic_DNA"/>
</dbReference>
<dbReference type="AlphaFoldDB" id="A0A6M3M362"/>
<protein>
    <submittedName>
        <fullName evidence="1">Uncharacterized protein</fullName>
    </submittedName>
</protein>
<gene>
    <name evidence="1" type="ORF">MM171A00411_0042</name>
    <name evidence="2" type="ORF">MM171B00292_0005</name>
</gene>
<dbReference type="EMBL" id="MT143696">
    <property type="protein sequence ID" value="QJB00580.1"/>
    <property type="molecule type" value="Genomic_DNA"/>
</dbReference>